<dbReference type="InterPro" id="IPR029058">
    <property type="entry name" value="AB_hydrolase_fold"/>
</dbReference>
<keyword evidence="5" id="KW-1185">Reference proteome</keyword>
<evidence type="ECO:0000259" key="2">
    <source>
        <dbReference type="Pfam" id="PF00144"/>
    </source>
</evidence>
<dbReference type="InterPro" id="IPR001466">
    <property type="entry name" value="Beta-lactam-related"/>
</dbReference>
<proteinExistence type="predicted"/>
<feature type="compositionally biased region" description="Low complexity" evidence="1">
    <location>
        <begin position="1121"/>
        <end position="1135"/>
    </location>
</feature>
<dbReference type="EMBL" id="CP038266">
    <property type="protein sequence ID" value="QBR88553.1"/>
    <property type="molecule type" value="Genomic_DNA"/>
</dbReference>
<name>A0ABX5SQY0_9MICO</name>
<evidence type="ECO:0000259" key="3">
    <source>
        <dbReference type="Pfam" id="PF00326"/>
    </source>
</evidence>
<feature type="domain" description="Peptidase S9 prolyl oligopeptidase catalytic" evidence="3">
    <location>
        <begin position="445"/>
        <end position="649"/>
    </location>
</feature>
<dbReference type="InterPro" id="IPR012338">
    <property type="entry name" value="Beta-lactam/transpept-like"/>
</dbReference>
<dbReference type="SUPFAM" id="SSF53474">
    <property type="entry name" value="alpha/beta-Hydrolases"/>
    <property type="match status" value="1"/>
</dbReference>
<keyword evidence="4" id="KW-0378">Hydrolase</keyword>
<accession>A0ABX5SQY0</accession>
<dbReference type="Gene3D" id="3.40.710.10">
    <property type="entry name" value="DD-peptidase/beta-lactamase superfamily"/>
    <property type="match status" value="1"/>
</dbReference>
<dbReference type="SUPFAM" id="SSF82171">
    <property type="entry name" value="DPP6 N-terminal domain-like"/>
    <property type="match status" value="1"/>
</dbReference>
<dbReference type="RefSeq" id="WP_135065661.1">
    <property type="nucleotide sequence ID" value="NZ_CP038266.1"/>
</dbReference>
<dbReference type="Proteomes" id="UP000295748">
    <property type="component" value="Chromosome"/>
</dbReference>
<dbReference type="Pfam" id="PF07676">
    <property type="entry name" value="PD40"/>
    <property type="match status" value="2"/>
</dbReference>
<sequence>MTRRLRIGDLAALTIPAQPALSPDGARLAYVLGGVDTQADRPVSSLWLAEGGAEPRRLTLGSADAAPVFSPDGQTLAFLREGQVWTLPLAGGEAQQRTSLPLGAGAAVWSPDGATIAFAAPVDLLADGDETDEDRAARGSSPIVTDGAGYQADGMGFLRGIRTQLHALDVASGEVRQLTGADAFASSPAWSPDGTRLAYVAKPVGVDDLTYRSAVHVLDPSDPAAPPAVVAFEGGVAATVAYAPDGRMVVAGWPGEPAGIARLYRVDPATGEAAELAASLDRNIMPGGPGYPGGLPQMSAAGEVVFAARDRGCTHVYAVSLEGGEPRVVHGGDAHVVAGLAVAGDHAAIVLSTATSFGEVVRIDLASGAEQVVTDHSAALDGVELFVRESREFPISDGVTVQGWLLRDPARAGSGPAPLLLDVHGGPHNAWNGAADDMHLYHQELVSRGWSVLMLNPRGSDGYGEEFFTAVNGRWGEVDAKDFLEPVDQLVAEGAADPERLAVTGYSYGGFMTCYLTSRDDRFAAAVAGGVVSDLISMGGTADEAHLLNVFEVAAMPWDPRDRERIAAMNPYAQVDRVQTPTLVLHGGADVRCPVGQAEQWHLALRERGVPTRLVLYPGGSHLFPLSGTPSHRIDYNTRVVEWVEQYAADAAGPRPAAIDAAHWQRRLTALAKRHKVPGAQLGILRLGDGRADDVVVAAHGTLNKNVETAPVAKDSIFQIGSISKVWTASVVLRLVDEGRLALDTRVKDVIPGFRLSEDELTDGITVWHLLTHTSGLDGDVFTDTGRGDDCIEKYVGLLDTAGMNHPLGATWSYCNSGYSILGRIIEILTGRTWDAAMRELLYEPLGLTHTVTLPEDAILHGAAVGHVEVAGEQIVTPAWLLPRGIGPAGLITSRAEDVLAFARLHMTGGVTAAGERLLSEDTVAQMQAFQAEVPDKHVLGDSWGLGWIRFDWNGDRLYGHDGNTLGQAAFLRIHPESGVAVTLLTNGGNTRDLYEELYREIFAELSGLDMSHPVTVPAEPVEVDFAPFVGTYERASVRMEVFAGEDGPRLRTTMLGPLAELEPHTVEEYPLVPLDDRLFALRAPGTQTWMTLTFYSLPTGEEYLHFGARATPKVSDRVSGPDAATAADAAGAPAEKVDVPA</sequence>
<evidence type="ECO:0000256" key="1">
    <source>
        <dbReference type="SAM" id="MobiDB-lite"/>
    </source>
</evidence>
<dbReference type="PANTHER" id="PTHR46825:SF9">
    <property type="entry name" value="BETA-LACTAMASE-RELATED DOMAIN-CONTAINING PROTEIN"/>
    <property type="match status" value="1"/>
</dbReference>
<dbReference type="PANTHER" id="PTHR46825">
    <property type="entry name" value="D-ALANYL-D-ALANINE-CARBOXYPEPTIDASE/ENDOPEPTIDASE AMPH"/>
    <property type="match status" value="1"/>
</dbReference>
<feature type="region of interest" description="Disordered" evidence="1">
    <location>
        <begin position="1117"/>
        <end position="1142"/>
    </location>
</feature>
<dbReference type="InterPro" id="IPR050491">
    <property type="entry name" value="AmpC-like"/>
</dbReference>
<dbReference type="GO" id="GO:0016787">
    <property type="term" value="F:hydrolase activity"/>
    <property type="evidence" value="ECO:0007669"/>
    <property type="project" value="UniProtKB-KW"/>
</dbReference>
<feature type="domain" description="Beta-lactamase-related" evidence="2">
    <location>
        <begin position="665"/>
        <end position="995"/>
    </location>
</feature>
<evidence type="ECO:0000313" key="4">
    <source>
        <dbReference type="EMBL" id="QBR88553.1"/>
    </source>
</evidence>
<protein>
    <submittedName>
        <fullName evidence="4">Serine hydrolase</fullName>
    </submittedName>
</protein>
<dbReference type="Pfam" id="PF00326">
    <property type="entry name" value="Peptidase_S9"/>
    <property type="match status" value="1"/>
</dbReference>
<dbReference type="Gene3D" id="2.120.10.30">
    <property type="entry name" value="TolB, C-terminal domain"/>
    <property type="match status" value="2"/>
</dbReference>
<evidence type="ECO:0000313" key="5">
    <source>
        <dbReference type="Proteomes" id="UP000295748"/>
    </source>
</evidence>
<organism evidence="4 5">
    <name type="scientific">Microbacterium wangchenii</name>
    <dbReference type="NCBI Taxonomy" id="2541726"/>
    <lineage>
        <taxon>Bacteria</taxon>
        <taxon>Bacillati</taxon>
        <taxon>Actinomycetota</taxon>
        <taxon>Actinomycetes</taxon>
        <taxon>Micrococcales</taxon>
        <taxon>Microbacteriaceae</taxon>
        <taxon>Microbacterium</taxon>
    </lineage>
</organism>
<dbReference type="InterPro" id="IPR001375">
    <property type="entry name" value="Peptidase_S9_cat"/>
</dbReference>
<dbReference type="InterPro" id="IPR011042">
    <property type="entry name" value="6-blade_b-propeller_TolB-like"/>
</dbReference>
<reference evidence="4 5" key="1">
    <citation type="submission" date="2019-03" db="EMBL/GenBank/DDBJ databases">
        <authorList>
            <person name="Dong K."/>
        </authorList>
    </citation>
    <scope>NUCLEOTIDE SEQUENCE [LARGE SCALE GENOMIC DNA]</scope>
    <source>
        <strain evidence="5">dk512</strain>
    </source>
</reference>
<dbReference type="Pfam" id="PF00144">
    <property type="entry name" value="Beta-lactamase"/>
    <property type="match status" value="1"/>
</dbReference>
<dbReference type="Gene3D" id="3.40.50.1820">
    <property type="entry name" value="alpha/beta hydrolase"/>
    <property type="match status" value="1"/>
</dbReference>
<dbReference type="SUPFAM" id="SSF56601">
    <property type="entry name" value="beta-lactamase/transpeptidase-like"/>
    <property type="match status" value="1"/>
</dbReference>
<gene>
    <name evidence="4" type="ORF">E4K62_07565</name>
</gene>
<dbReference type="InterPro" id="IPR011659">
    <property type="entry name" value="WD40"/>
</dbReference>